<dbReference type="Proteomes" id="UP001593833">
    <property type="component" value="Unassembled WGS sequence"/>
</dbReference>
<evidence type="ECO:0000256" key="1">
    <source>
        <dbReference type="SAM" id="MobiDB-lite"/>
    </source>
</evidence>
<feature type="domain" description="FlgD/Vpr Ig-like" evidence="3">
    <location>
        <begin position="1303"/>
        <end position="1352"/>
    </location>
</feature>
<dbReference type="Pfam" id="PF13860">
    <property type="entry name" value="FlgD_ig"/>
    <property type="match status" value="1"/>
</dbReference>
<keyword evidence="5" id="KW-1185">Reference proteome</keyword>
<comment type="caution">
    <text evidence="4">The sequence shown here is derived from an EMBL/GenBank/DDBJ whole genome shotgun (WGS) entry which is preliminary data.</text>
</comment>
<evidence type="ECO:0000313" key="4">
    <source>
        <dbReference type="EMBL" id="MFC1572147.1"/>
    </source>
</evidence>
<protein>
    <submittedName>
        <fullName evidence="4">FlgD immunoglobulin-like domain containing protein</fullName>
    </submittedName>
</protein>
<dbReference type="InterPro" id="IPR026444">
    <property type="entry name" value="Secre_tail"/>
</dbReference>
<name>A0ABV6YII0_UNCEI</name>
<dbReference type="InterPro" id="IPR008965">
    <property type="entry name" value="CBM2/CBM3_carb-bd_dom_sf"/>
</dbReference>
<proteinExistence type="predicted"/>
<dbReference type="Gene3D" id="2.120.10.30">
    <property type="entry name" value="TolB, C-terminal domain"/>
    <property type="match status" value="1"/>
</dbReference>
<sequence>MSEHFPSAVAALLVMALCSVTAVHATDRYDVVVEYDGPHFHVVNAPAIDQLVDDPVQEYAFQDVYGVAVSLETGGRIMNYVLDSGNNRVLGFETQIDAARLASSAATWTDPRTAATEWDDEGINLTEWAGASTNWVIPYSETFRVNGVLWEYVADLTGYGAEDQVYTIEFDDATNAPELNVPTGALGQTDSWEVFYCVTNYQGGGTAAFGLGDIDQGNSDGVSVAEILIDETVPAVKSFQDLRSIATIANQTTSTTDEVWVIDAADNSADQDQELMVYTITQGGGVEAFLEAYDDSLALPRDVHVVAKSPDTYTDPTYTAAGSIAHFDAIAIVDANQVTGHTFSIDMTGDNVTITDLTTGRDLVNGGAKTDFVTAGTTCYVIPGLGVDFNTGVASGTDATFVTERAIPSRYAFVSDTGSDRIKVVSVPDIGSTTGDDLPGDAHTCVTQPSGVGTLGATADQDYYFTTPATVPGNWKNGTATRPVEEASLDSLIADPDGASVTWNRVADLSTAAPTDKVYELDWWEGVILFGDGLHGEIPPASTDFKAVYSTTPDVLRYGSSGTETGEFDDPEAVCAIWNAGLGCFVVYVADTDNDRVQKLLFYPEDAGLGTPPRMEYVCSWTAATSGTDTLAAPAEIDVETNGTDYFVAVADASDRVIIYDDVYFGTPGDTTAPAFEVALGGTGTELGLFGDIEGVDLLRNGSELEIYVADGSRNVVTKYVKAPEPTVTLSFTGASALPNSFPPAGRYVVTFVVTNTPTGSYVDFYYSTSGTWGEGSEELCFTSESIGTDDSPVTWTFSESPGGTPADGSYYLHARLFDSGDNLLGSDAAIATELLTIDSNLNAALKVNDHLDNDPTLLLAPGEEQTVSLELSYPDSTIGCSFIGTFPASIVQIEAIDVSGEAWLGTGYETHVSYATYDNALGTFAVMSAVTGAPTGLSGAGDFEIAKIKVSANDALDDDTRFLSGSFALDVNESGIRDIHGADLGGWGARDMTVKLAYVGDIGSSSNPSFTDSVPPYQQPDPDGYMNFADQMGLTMGWNGGQVGDAFLRDPIADMGPVTGNEPKLVPTRDGHYNVDDLMAFTRNWSYFGARSWVTAPAMHGMSAGAGFTPLRDRARRTGKADGSRDGAREGETLGAGATSLSLDVVSGAMMPNQLVTLDVRVDQAVLLTGTMVRVTYDPRELDLVTAEKGEMLARDGANILFNTIRREGVCELCLSRLKPSDPGVSGDGVVARLVFHVESMPRGDLTYVYDLRDWQGVALARGSCRLPLTGNGRPEQLVLGQNYPNPIRPQTSIVFALPTREVVDLAVFDLNGRRVKTLMGGMQEAGTHTIEWDSRDQAGVLVPSGVYFCKMCVGGEVRTRKMSVAR</sequence>
<feature type="region of interest" description="Disordered" evidence="1">
    <location>
        <begin position="1116"/>
        <end position="1135"/>
    </location>
</feature>
<organism evidence="4 5">
    <name type="scientific">Eiseniibacteriota bacterium</name>
    <dbReference type="NCBI Taxonomy" id="2212470"/>
    <lineage>
        <taxon>Bacteria</taxon>
        <taxon>Candidatus Eiseniibacteriota</taxon>
    </lineage>
</organism>
<accession>A0ABV6YII0</accession>
<dbReference type="NCBIfam" id="TIGR04183">
    <property type="entry name" value="Por_Secre_tail"/>
    <property type="match status" value="1"/>
</dbReference>
<feature type="signal peptide" evidence="2">
    <location>
        <begin position="1"/>
        <end position="25"/>
    </location>
</feature>
<feature type="chain" id="PRO_5045966055" evidence="2">
    <location>
        <begin position="26"/>
        <end position="1368"/>
    </location>
</feature>
<dbReference type="EMBL" id="JBHPKH010000005">
    <property type="protein sequence ID" value="MFC1572147.1"/>
    <property type="molecule type" value="Genomic_DNA"/>
</dbReference>
<evidence type="ECO:0000259" key="3">
    <source>
        <dbReference type="Pfam" id="PF13860"/>
    </source>
</evidence>
<gene>
    <name evidence="4" type="ORF">ACFL6M_00970</name>
</gene>
<evidence type="ECO:0000256" key="2">
    <source>
        <dbReference type="SAM" id="SignalP"/>
    </source>
</evidence>
<dbReference type="SUPFAM" id="SSF49384">
    <property type="entry name" value="Carbohydrate-binding domain"/>
    <property type="match status" value="1"/>
</dbReference>
<dbReference type="InterPro" id="IPR025965">
    <property type="entry name" value="FlgD/Vpr_Ig-like"/>
</dbReference>
<keyword evidence="2" id="KW-0732">Signal</keyword>
<dbReference type="InterPro" id="IPR011042">
    <property type="entry name" value="6-blade_b-propeller_TolB-like"/>
</dbReference>
<feature type="compositionally biased region" description="Basic and acidic residues" evidence="1">
    <location>
        <begin position="1120"/>
        <end position="1133"/>
    </location>
</feature>
<dbReference type="Gene3D" id="2.60.40.680">
    <property type="match status" value="1"/>
</dbReference>
<dbReference type="Gene3D" id="2.60.40.4070">
    <property type="match status" value="1"/>
</dbReference>
<evidence type="ECO:0000313" key="5">
    <source>
        <dbReference type="Proteomes" id="UP001593833"/>
    </source>
</evidence>
<reference evidence="4 5" key="1">
    <citation type="submission" date="2024-09" db="EMBL/GenBank/DDBJ databases">
        <authorList>
            <person name="D'Angelo T."/>
        </authorList>
    </citation>
    <scope>NUCLEOTIDE SEQUENCE [LARGE SCALE GENOMIC DNA]</scope>
    <source>
        <strain evidence="4">SAG AM-320-E07</strain>
    </source>
</reference>